<name>A0A3M2RFY6_9GAMM</name>
<proteinExistence type="predicted"/>
<gene>
    <name evidence="2" type="ORF">DOQ08_01537</name>
</gene>
<keyword evidence="3" id="KW-1185">Reference proteome</keyword>
<dbReference type="OrthoDB" id="8480939at2"/>
<keyword evidence="1" id="KW-0732">Signal</keyword>
<evidence type="ECO:0000256" key="1">
    <source>
        <dbReference type="SAM" id="SignalP"/>
    </source>
</evidence>
<sequence length="80" mass="8894">MRYLAVLLFTVFFAGSVLASQCPTLVHEIDQQLKSAQLDSATEARVKELRDRGELLHKQGKHAESVKVLNKAIDELDAAM</sequence>
<dbReference type="AlphaFoldDB" id="A0A3M2RFY6"/>
<comment type="caution">
    <text evidence="2">The sequence shown here is derived from an EMBL/GenBank/DDBJ whole genome shotgun (WGS) entry which is preliminary data.</text>
</comment>
<reference evidence="2 3" key="1">
    <citation type="submission" date="2018-08" db="EMBL/GenBank/DDBJ databases">
        <title>Whole Genome Sequence of the Moderate Halophilic Marine Bacterium Marinobacter litoralis Sw-45.</title>
        <authorList>
            <person name="Musa H."/>
        </authorList>
    </citation>
    <scope>NUCLEOTIDE SEQUENCE [LARGE SCALE GENOMIC DNA]</scope>
    <source>
        <strain evidence="2 3">Sw-45</strain>
    </source>
</reference>
<organism evidence="2 3">
    <name type="scientific">Marinobacter litoralis</name>
    <dbReference type="NCBI Taxonomy" id="187981"/>
    <lineage>
        <taxon>Bacteria</taxon>
        <taxon>Pseudomonadati</taxon>
        <taxon>Pseudomonadota</taxon>
        <taxon>Gammaproteobacteria</taxon>
        <taxon>Pseudomonadales</taxon>
        <taxon>Marinobacteraceae</taxon>
        <taxon>Marinobacter</taxon>
    </lineage>
</organism>
<evidence type="ECO:0008006" key="4">
    <source>
        <dbReference type="Google" id="ProtNLM"/>
    </source>
</evidence>
<accession>A0A3M2RFY6</accession>
<protein>
    <recommendedName>
        <fullName evidence="4">Tetratricopeptide repeat protein</fullName>
    </recommendedName>
</protein>
<feature type="chain" id="PRO_5017999571" description="Tetratricopeptide repeat protein" evidence="1">
    <location>
        <begin position="20"/>
        <end position="80"/>
    </location>
</feature>
<evidence type="ECO:0000313" key="3">
    <source>
        <dbReference type="Proteomes" id="UP000265903"/>
    </source>
</evidence>
<feature type="signal peptide" evidence="1">
    <location>
        <begin position="1"/>
        <end position="19"/>
    </location>
</feature>
<dbReference type="EMBL" id="QMDL01000002">
    <property type="protein sequence ID" value="RMJ04217.1"/>
    <property type="molecule type" value="Genomic_DNA"/>
</dbReference>
<dbReference type="Proteomes" id="UP000265903">
    <property type="component" value="Unassembled WGS sequence"/>
</dbReference>
<evidence type="ECO:0000313" key="2">
    <source>
        <dbReference type="EMBL" id="RMJ04217.1"/>
    </source>
</evidence>